<keyword evidence="3" id="KW-1185">Reference proteome</keyword>
<dbReference type="EMBL" id="SFCI01000876">
    <property type="protein sequence ID" value="TFY77573.1"/>
    <property type="molecule type" value="Genomic_DNA"/>
</dbReference>
<feature type="compositionally biased region" description="Acidic residues" evidence="1">
    <location>
        <begin position="106"/>
        <end position="138"/>
    </location>
</feature>
<feature type="region of interest" description="Disordered" evidence="1">
    <location>
        <begin position="106"/>
        <end position="145"/>
    </location>
</feature>
<proteinExistence type="predicted"/>
<reference evidence="2 3" key="1">
    <citation type="submission" date="2019-02" db="EMBL/GenBank/DDBJ databases">
        <title>Genome sequencing of the rare red list fungi Hericium alpestre (H. flagellum).</title>
        <authorList>
            <person name="Buettner E."/>
            <person name="Kellner H."/>
        </authorList>
    </citation>
    <scope>NUCLEOTIDE SEQUENCE [LARGE SCALE GENOMIC DNA]</scope>
    <source>
        <strain evidence="2 3">DSM 108284</strain>
    </source>
</reference>
<name>A0A4Y9ZU75_9AGAM</name>
<gene>
    <name evidence="2" type="ORF">EWM64_g6439</name>
</gene>
<evidence type="ECO:0000313" key="2">
    <source>
        <dbReference type="EMBL" id="TFY77573.1"/>
    </source>
</evidence>
<dbReference type="AlphaFoldDB" id="A0A4Y9ZU75"/>
<dbReference type="Proteomes" id="UP000298061">
    <property type="component" value="Unassembled WGS sequence"/>
</dbReference>
<sequence>VAYEVLQALLLDAPGGPGTVEDGKEEEPGLCLPQLRSVQMSGLSFHHAPRDGELDFYTMLLRCIDLRRERGAGPVEVSIERCTVDLDEVQHLRRVAKVIWDGEEDGMNMIEDECSEEGEDELGERDEGEDEEDEEETVASDVLWI</sequence>
<feature type="non-terminal residue" evidence="2">
    <location>
        <position position="1"/>
    </location>
</feature>
<evidence type="ECO:0000256" key="1">
    <source>
        <dbReference type="SAM" id="MobiDB-lite"/>
    </source>
</evidence>
<protein>
    <submittedName>
        <fullName evidence="2">Uncharacterized protein</fullName>
    </submittedName>
</protein>
<accession>A0A4Y9ZU75</accession>
<organism evidence="2 3">
    <name type="scientific">Hericium alpestre</name>
    <dbReference type="NCBI Taxonomy" id="135208"/>
    <lineage>
        <taxon>Eukaryota</taxon>
        <taxon>Fungi</taxon>
        <taxon>Dikarya</taxon>
        <taxon>Basidiomycota</taxon>
        <taxon>Agaricomycotina</taxon>
        <taxon>Agaricomycetes</taxon>
        <taxon>Russulales</taxon>
        <taxon>Hericiaceae</taxon>
        <taxon>Hericium</taxon>
    </lineage>
</organism>
<dbReference type="OrthoDB" id="3181669at2759"/>
<comment type="caution">
    <text evidence="2">The sequence shown here is derived from an EMBL/GenBank/DDBJ whole genome shotgun (WGS) entry which is preliminary data.</text>
</comment>
<evidence type="ECO:0000313" key="3">
    <source>
        <dbReference type="Proteomes" id="UP000298061"/>
    </source>
</evidence>